<organism evidence="3 4">
    <name type="scientific">Trichonephila clavata</name>
    <name type="common">Joro spider</name>
    <name type="synonym">Nephila clavata</name>
    <dbReference type="NCBI Taxonomy" id="2740835"/>
    <lineage>
        <taxon>Eukaryota</taxon>
        <taxon>Metazoa</taxon>
        <taxon>Ecdysozoa</taxon>
        <taxon>Arthropoda</taxon>
        <taxon>Chelicerata</taxon>
        <taxon>Arachnida</taxon>
        <taxon>Araneae</taxon>
        <taxon>Araneomorphae</taxon>
        <taxon>Entelegynae</taxon>
        <taxon>Araneoidea</taxon>
        <taxon>Nephilidae</taxon>
        <taxon>Trichonephila</taxon>
    </lineage>
</organism>
<name>A0A8X6G8Y5_TRICU</name>
<evidence type="ECO:0000313" key="3">
    <source>
        <dbReference type="EMBL" id="GFQ99670.1"/>
    </source>
</evidence>
<feature type="domain" description="Chitin-binding type-2" evidence="2">
    <location>
        <begin position="207"/>
        <end position="266"/>
    </location>
</feature>
<dbReference type="AlphaFoldDB" id="A0A8X6G8Y5"/>
<dbReference type="InterPro" id="IPR036508">
    <property type="entry name" value="Chitin-bd_dom_sf"/>
</dbReference>
<sequence length="620" mass="66214">MEFSSVIILLSILACTAIGQHREDVTDEFLHSEAPTSAIRYMECMETGHCLDNSGDSKNEFSDIEERVPIEEIVQETGSYEDSSYFHLCEKLNLKMMELESEYPELKAMKPELLQKLYVYSSQFDSKLNDYESIILRLLAFLINVAEKLKVDYTKIINEKQIAKPITVDPMPVEEIIAEDDYAPLVGSIRGIPGVHYPDYSEIPVTPFTCSDKKYVPGFYADLETGCQVFHVCYEHRRESFLCPIGTTFNQPILACDYWYSSNCSLAPHYYYVNEMTSTVEVSKEDEDLEKLITTIIEGDEEDSKKIIVSDEMKNLLNFLPVKAKVEDFPKVHKPVTTLPLKDVGETADKIFEGLVTSGTKVITKANKELENLPEPETFTVPKVVSPFPVKTKRAAEALYMTKLGSKAAKTKIVSAAIPIFKAKAISAAVPVVKAKAAAIPIVKAKMAAAAAVPVVKAKMAAAAVPVVKAKMAAAAVPVVKAKMAAAAAVPVVKAKMAAAAAVPVVKAKMAAAAAVPVVKAKMAAAAAVPVVKAKMAAAAAVPVVKAKMAAAAAVPVVKAKMAAAAAVPVVKAKMAAAAAVPVVKAKMAAAAAVPVVKAKMAAAAAVPVVKAKMAAAPLS</sequence>
<dbReference type="InterPro" id="IPR052976">
    <property type="entry name" value="Scoloptoxin-like"/>
</dbReference>
<feature type="signal peptide" evidence="1">
    <location>
        <begin position="1"/>
        <end position="19"/>
    </location>
</feature>
<dbReference type="GO" id="GO:0005576">
    <property type="term" value="C:extracellular region"/>
    <property type="evidence" value="ECO:0007669"/>
    <property type="project" value="InterPro"/>
</dbReference>
<evidence type="ECO:0000256" key="1">
    <source>
        <dbReference type="SAM" id="SignalP"/>
    </source>
</evidence>
<dbReference type="SUPFAM" id="SSF57625">
    <property type="entry name" value="Invertebrate chitin-binding proteins"/>
    <property type="match status" value="1"/>
</dbReference>
<dbReference type="PANTHER" id="PTHR22933">
    <property type="entry name" value="FI18007P1-RELATED"/>
    <property type="match status" value="1"/>
</dbReference>
<keyword evidence="1" id="KW-0732">Signal</keyword>
<evidence type="ECO:0000259" key="2">
    <source>
        <dbReference type="PROSITE" id="PS50940"/>
    </source>
</evidence>
<dbReference type="SMART" id="SM00494">
    <property type="entry name" value="ChtBD2"/>
    <property type="match status" value="1"/>
</dbReference>
<gene>
    <name evidence="3" type="primary">AVEN_134660_1</name>
    <name evidence="3" type="ORF">TNCT_146501</name>
</gene>
<dbReference type="PROSITE" id="PS50940">
    <property type="entry name" value="CHIT_BIND_II"/>
    <property type="match status" value="1"/>
</dbReference>
<comment type="caution">
    <text evidence="3">The sequence shown here is derived from an EMBL/GenBank/DDBJ whole genome shotgun (WGS) entry which is preliminary data.</text>
</comment>
<dbReference type="EMBL" id="BMAO01025033">
    <property type="protein sequence ID" value="GFQ99670.1"/>
    <property type="molecule type" value="Genomic_DNA"/>
</dbReference>
<evidence type="ECO:0000313" key="4">
    <source>
        <dbReference type="Proteomes" id="UP000887116"/>
    </source>
</evidence>
<dbReference type="Proteomes" id="UP000887116">
    <property type="component" value="Unassembled WGS sequence"/>
</dbReference>
<dbReference type="Pfam" id="PF01607">
    <property type="entry name" value="CBM_14"/>
    <property type="match status" value="1"/>
</dbReference>
<feature type="chain" id="PRO_5036457256" evidence="1">
    <location>
        <begin position="20"/>
        <end position="620"/>
    </location>
</feature>
<dbReference type="PANTHER" id="PTHR22933:SF42">
    <property type="entry name" value="FI18455P1-RELATED"/>
    <property type="match status" value="1"/>
</dbReference>
<dbReference type="OrthoDB" id="6435874at2759"/>
<protein>
    <submittedName>
        <fullName evidence="3">Chitin-binding type-2 domain-containing protein</fullName>
    </submittedName>
</protein>
<dbReference type="InterPro" id="IPR002557">
    <property type="entry name" value="Chitin-bd_dom"/>
</dbReference>
<dbReference type="GO" id="GO:0008061">
    <property type="term" value="F:chitin binding"/>
    <property type="evidence" value="ECO:0007669"/>
    <property type="project" value="InterPro"/>
</dbReference>
<keyword evidence="4" id="KW-1185">Reference proteome</keyword>
<reference evidence="3" key="1">
    <citation type="submission" date="2020-07" db="EMBL/GenBank/DDBJ databases">
        <title>Multicomponent nature underlies the extraordinary mechanical properties of spider dragline silk.</title>
        <authorList>
            <person name="Kono N."/>
            <person name="Nakamura H."/>
            <person name="Mori M."/>
            <person name="Yoshida Y."/>
            <person name="Ohtoshi R."/>
            <person name="Malay A.D."/>
            <person name="Moran D.A.P."/>
            <person name="Tomita M."/>
            <person name="Numata K."/>
            <person name="Arakawa K."/>
        </authorList>
    </citation>
    <scope>NUCLEOTIDE SEQUENCE</scope>
</reference>
<proteinExistence type="predicted"/>
<dbReference type="Gene3D" id="2.170.140.10">
    <property type="entry name" value="Chitin binding domain"/>
    <property type="match status" value="1"/>
</dbReference>
<accession>A0A8X6G8Y5</accession>